<name>A0A0F4LLM2_9LACO</name>
<comment type="caution">
    <text evidence="1">The sequence shown here is derived from an EMBL/GenBank/DDBJ whole genome shotgun (WGS) entry which is preliminary data.</text>
</comment>
<accession>A0A0F4LLM2</accession>
<dbReference type="HOGENOM" id="CLU_1411550_0_0_9"/>
<keyword evidence="2" id="KW-1185">Reference proteome</keyword>
<keyword evidence="1" id="KW-0614">Plasmid</keyword>
<gene>
    <name evidence="1" type="ORF">JG30_16630B</name>
</gene>
<proteinExistence type="predicted"/>
<dbReference type="Proteomes" id="UP000033558">
    <property type="component" value="Plasmid pBin4p2"/>
</dbReference>
<organism evidence="1 2">
    <name type="scientific">Bombilactobacillus mellifer</name>
    <dbReference type="NCBI Taxonomy" id="1218492"/>
    <lineage>
        <taxon>Bacteria</taxon>
        <taxon>Bacillati</taxon>
        <taxon>Bacillota</taxon>
        <taxon>Bacilli</taxon>
        <taxon>Lactobacillales</taxon>
        <taxon>Lactobacillaceae</taxon>
        <taxon>Bombilactobacillus</taxon>
    </lineage>
</organism>
<geneLocation type="plasmid" evidence="1">
    <name>pBin4p2</name>
</geneLocation>
<feature type="non-terminal residue" evidence="1">
    <location>
        <position position="1"/>
    </location>
</feature>
<protein>
    <submittedName>
        <fullName evidence="1">MobA family protein</fullName>
    </submittedName>
</protein>
<evidence type="ECO:0000313" key="1">
    <source>
        <dbReference type="EMBL" id="KJY59213.1"/>
    </source>
</evidence>
<dbReference type="AlphaFoldDB" id="A0A0F4LLM2"/>
<evidence type="ECO:0000313" key="2">
    <source>
        <dbReference type="Proteomes" id="UP000033558"/>
    </source>
</evidence>
<reference evidence="1 2" key="1">
    <citation type="submission" date="2015-01" db="EMBL/GenBank/DDBJ databases">
        <title>Comparative genomics of the lactic acid bacteria isolated from the honey bee gut.</title>
        <authorList>
            <person name="Ellegaard K.M."/>
            <person name="Tamarit D."/>
            <person name="Javelind E."/>
            <person name="Olofsson T."/>
            <person name="Andersson S.G."/>
            <person name="Vasquez A."/>
        </authorList>
    </citation>
    <scope>NUCLEOTIDE SEQUENCE [LARGE SCALE GENOMIC DNA]</scope>
    <source>
        <strain evidence="1 2">Bin4</strain>
        <plasmid evidence="1">pBin4p2</plasmid>
    </source>
</reference>
<dbReference type="EMBL" id="JXJQ01000026">
    <property type="protein sequence ID" value="KJY59213.1"/>
    <property type="molecule type" value="Genomic_DNA"/>
</dbReference>
<dbReference type="PATRIC" id="fig|1218492.5.peg.108"/>
<sequence length="193" mass="22164">LLDAHGVIVHPRGKNVSYAFLDANNKQRRARGTTLGHDYEKEVLEHELEQRAQQSNFTFRLENVRGQQLLISQKQRKIAAEQQTITTTSDRTTDQRASLVRTSDVQLQADFGSLQTRKSKIRATLEQIERAIPRIIRRLRTQSTSLLDLFNQSQPSSQPKAQRIKKVKPSKSLLALLKQRSTPIKHHQQERGL</sequence>